<comment type="caution">
    <text evidence="1">The sequence shown here is derived from an EMBL/GenBank/DDBJ whole genome shotgun (WGS) entry which is preliminary data.</text>
</comment>
<dbReference type="OrthoDB" id="2874807at2"/>
<dbReference type="Gene3D" id="1.10.1270.10">
    <property type="entry name" value="TrpR-like"/>
    <property type="match status" value="1"/>
</dbReference>
<reference evidence="1 2" key="1">
    <citation type="submission" date="2010-11" db="EMBL/GenBank/DDBJ databases">
        <authorList>
            <person name="Durkin A.S."/>
            <person name="Madupu R."/>
            <person name="Torralba M."/>
            <person name="Gillis M."/>
            <person name="Methe B."/>
            <person name="Sutton G."/>
            <person name="Nelson K.E."/>
        </authorList>
    </citation>
    <scope>NUCLEOTIDE SEQUENCE [LARGE SCALE GENOMIC DNA]</scope>
    <source>
        <strain evidence="1 2">UPII 345-E</strain>
    </source>
</reference>
<proteinExistence type="predicted"/>
<organism evidence="1 2">
    <name type="scientific">Dialister micraerophilus UPII 345-E</name>
    <dbReference type="NCBI Taxonomy" id="910314"/>
    <lineage>
        <taxon>Bacteria</taxon>
        <taxon>Bacillati</taxon>
        <taxon>Bacillota</taxon>
        <taxon>Negativicutes</taxon>
        <taxon>Veillonellales</taxon>
        <taxon>Veillonellaceae</taxon>
        <taxon>Dialister</taxon>
    </lineage>
</organism>
<protein>
    <submittedName>
        <fullName evidence="1">TrpR family protein YerC/YecD</fullName>
    </submittedName>
</protein>
<dbReference type="Proteomes" id="UP000004594">
    <property type="component" value="Unassembled WGS sequence"/>
</dbReference>
<dbReference type="eggNOG" id="COG4496">
    <property type="taxonomic scope" value="Bacteria"/>
</dbReference>
<dbReference type="Pfam" id="PF01371">
    <property type="entry name" value="Trp_repressor"/>
    <property type="match status" value="1"/>
</dbReference>
<dbReference type="PANTHER" id="PTHR40080">
    <property type="entry name" value="LMO1763 PROTEIN"/>
    <property type="match status" value="1"/>
</dbReference>
<dbReference type="RefSeq" id="WP_007553687.1">
    <property type="nucleotide sequence ID" value="NZ_AENT01000001.1"/>
</dbReference>
<evidence type="ECO:0000313" key="1">
    <source>
        <dbReference type="EMBL" id="EFR43350.1"/>
    </source>
</evidence>
<name>E4L775_9FIRM</name>
<dbReference type="SUPFAM" id="SSF48295">
    <property type="entry name" value="TrpR-like"/>
    <property type="match status" value="1"/>
</dbReference>
<dbReference type="PIRSF" id="PIRSF012508">
    <property type="entry name" value="YerC"/>
    <property type="match status" value="1"/>
</dbReference>
<gene>
    <name evidence="1" type="ORF">HMPREF9220_1368</name>
</gene>
<evidence type="ECO:0000313" key="2">
    <source>
        <dbReference type="Proteomes" id="UP000004594"/>
    </source>
</evidence>
<dbReference type="InterPro" id="IPR038116">
    <property type="entry name" value="TrpR-like_sf"/>
</dbReference>
<dbReference type="NCBIfam" id="TIGR02531">
    <property type="entry name" value="yecD_yerC"/>
    <property type="match status" value="1"/>
</dbReference>
<dbReference type="InterPro" id="IPR013368">
    <property type="entry name" value="YecD_YerC"/>
</dbReference>
<accession>E4L775</accession>
<sequence length="98" mass="11468">MDIKNPTTSALFEAVSKLQTENEFYSFFEDLCTVDELLEMTNRFRIAKMLYHGKKYNEIQKLTGCSMGTISRINRTFKYGNDGYKLVFERLNQSTSKK</sequence>
<dbReference type="PANTHER" id="PTHR40080:SF1">
    <property type="entry name" value="TRPR-LIKE PROTEIN YERC_YECD"/>
    <property type="match status" value="1"/>
</dbReference>
<dbReference type="GO" id="GO:0003700">
    <property type="term" value="F:DNA-binding transcription factor activity"/>
    <property type="evidence" value="ECO:0007669"/>
    <property type="project" value="InterPro"/>
</dbReference>
<dbReference type="InterPro" id="IPR010921">
    <property type="entry name" value="Trp_repressor/repl_initiator"/>
</dbReference>
<dbReference type="EMBL" id="AENT01000001">
    <property type="protein sequence ID" value="EFR43350.1"/>
    <property type="molecule type" value="Genomic_DNA"/>
</dbReference>
<dbReference type="AlphaFoldDB" id="E4L775"/>
<dbReference type="GO" id="GO:0043565">
    <property type="term" value="F:sequence-specific DNA binding"/>
    <property type="evidence" value="ECO:0007669"/>
    <property type="project" value="InterPro"/>
</dbReference>
<dbReference type="InterPro" id="IPR000831">
    <property type="entry name" value="Trp_repress"/>
</dbReference>